<proteinExistence type="predicted"/>
<keyword evidence="2" id="KW-1185">Reference proteome</keyword>
<accession>A0A0L7R1K0</accession>
<evidence type="ECO:0000313" key="2">
    <source>
        <dbReference type="Proteomes" id="UP000053825"/>
    </source>
</evidence>
<dbReference type="AlphaFoldDB" id="A0A0L7R1K0"/>
<gene>
    <name evidence="1" type="ORF">WH47_00221</name>
</gene>
<dbReference type="EMBL" id="KQ414667">
    <property type="protein sequence ID" value="KOC64718.1"/>
    <property type="molecule type" value="Genomic_DNA"/>
</dbReference>
<sequence>MESHLNGSDSEDSLNIAAKDWNRITDVAKKNGYREGVQDGSDFAFQDGFDAGYLGAFHAAFILGKFKSLLNSMPQDIEHPSNVNEILKATRRGACYMCITDSQGTNNIQKSSSQIIKEQKTYSMNVLKTLFKYFQPYIEQLNISDTDILQIQNYVPEVEDN</sequence>
<evidence type="ECO:0008006" key="3">
    <source>
        <dbReference type="Google" id="ProtNLM"/>
    </source>
</evidence>
<organism evidence="1 2">
    <name type="scientific">Habropoda laboriosa</name>
    <dbReference type="NCBI Taxonomy" id="597456"/>
    <lineage>
        <taxon>Eukaryota</taxon>
        <taxon>Metazoa</taxon>
        <taxon>Ecdysozoa</taxon>
        <taxon>Arthropoda</taxon>
        <taxon>Hexapoda</taxon>
        <taxon>Insecta</taxon>
        <taxon>Pterygota</taxon>
        <taxon>Neoptera</taxon>
        <taxon>Endopterygota</taxon>
        <taxon>Hymenoptera</taxon>
        <taxon>Apocrita</taxon>
        <taxon>Aculeata</taxon>
        <taxon>Apoidea</taxon>
        <taxon>Anthophila</taxon>
        <taxon>Apidae</taxon>
        <taxon>Habropoda</taxon>
    </lineage>
</organism>
<dbReference type="OrthoDB" id="20086at2759"/>
<reference evidence="1 2" key="1">
    <citation type="submission" date="2015-07" db="EMBL/GenBank/DDBJ databases">
        <title>The genome of Habropoda laboriosa.</title>
        <authorList>
            <person name="Pan H."/>
            <person name="Kapheim K."/>
        </authorList>
    </citation>
    <scope>NUCLEOTIDE SEQUENCE [LARGE SCALE GENOMIC DNA]</scope>
    <source>
        <strain evidence="1">0110345459</strain>
    </source>
</reference>
<dbReference type="Proteomes" id="UP000053825">
    <property type="component" value="Unassembled WGS sequence"/>
</dbReference>
<evidence type="ECO:0000313" key="1">
    <source>
        <dbReference type="EMBL" id="KOC64718.1"/>
    </source>
</evidence>
<protein>
    <recommendedName>
        <fullName evidence="3">Essential protein Yae1 N-terminal domain-containing protein</fullName>
    </recommendedName>
</protein>
<name>A0A0L7R1K0_9HYME</name>